<evidence type="ECO:0000313" key="1">
    <source>
        <dbReference type="EMBL" id="QQO10948.1"/>
    </source>
</evidence>
<keyword evidence="2" id="KW-1185">Reference proteome</keyword>
<name>A0A7T7XR96_9SPIR</name>
<proteinExistence type="predicted"/>
<sequence length="58" mass="6237">MIFILTASTAVPFTATVSSFSRIALRVNSVRSVGMSIQKSNCSISDVIKPGSIRYDVN</sequence>
<dbReference type="EMBL" id="CP067089">
    <property type="protein sequence ID" value="QQO10948.1"/>
    <property type="molecule type" value="Genomic_DNA"/>
</dbReference>
<evidence type="ECO:0000313" key="2">
    <source>
        <dbReference type="Proteomes" id="UP000595917"/>
    </source>
</evidence>
<dbReference type="AlphaFoldDB" id="A0A7T7XR96"/>
<dbReference type="RefSeq" id="WP_215628253.1">
    <property type="nucleotide sequence ID" value="NZ_CP067089.2"/>
</dbReference>
<protein>
    <submittedName>
        <fullName evidence="1">Uncharacterized protein</fullName>
    </submittedName>
</protein>
<dbReference type="Proteomes" id="UP000595917">
    <property type="component" value="Chromosome"/>
</dbReference>
<accession>A0A7T7XR96</accession>
<organism evidence="1 2">
    <name type="scientific">Breznakiella homolactica</name>
    <dbReference type="NCBI Taxonomy" id="2798577"/>
    <lineage>
        <taxon>Bacteria</taxon>
        <taxon>Pseudomonadati</taxon>
        <taxon>Spirochaetota</taxon>
        <taxon>Spirochaetia</taxon>
        <taxon>Spirochaetales</taxon>
        <taxon>Breznakiellaceae</taxon>
        <taxon>Breznakiella</taxon>
    </lineage>
</organism>
<dbReference type="KEGG" id="bhc:JFL75_08530"/>
<gene>
    <name evidence="1" type="ORF">JFL75_08530</name>
</gene>
<reference evidence="1" key="1">
    <citation type="submission" date="2021-01" db="EMBL/GenBank/DDBJ databases">
        <title>Description of Breznakiella homolactica.</title>
        <authorList>
            <person name="Song Y."/>
            <person name="Brune A."/>
        </authorList>
    </citation>
    <scope>NUCLEOTIDE SEQUENCE</scope>
    <source>
        <strain evidence="1">RmG30</strain>
    </source>
</reference>